<dbReference type="InterPro" id="IPR058533">
    <property type="entry name" value="Cation_efflux_TM"/>
</dbReference>
<dbReference type="InterPro" id="IPR027470">
    <property type="entry name" value="Cation_efflux_CTD"/>
</dbReference>
<feature type="transmembrane region" description="Helical" evidence="8">
    <location>
        <begin position="92"/>
        <end position="113"/>
    </location>
</feature>
<evidence type="ECO:0000313" key="11">
    <source>
        <dbReference type="EMBL" id="MEW6955499.1"/>
    </source>
</evidence>
<comment type="caution">
    <text evidence="11">The sequence shown here is derived from an EMBL/GenBank/DDBJ whole genome shotgun (WGS) entry which is preliminary data.</text>
</comment>
<dbReference type="Gene3D" id="1.20.1510.10">
    <property type="entry name" value="Cation efflux protein transmembrane domain"/>
    <property type="match status" value="1"/>
</dbReference>
<dbReference type="InterPro" id="IPR050681">
    <property type="entry name" value="CDF/SLC30A"/>
</dbReference>
<evidence type="ECO:0000313" key="12">
    <source>
        <dbReference type="Proteomes" id="UP001555100"/>
    </source>
</evidence>
<evidence type="ECO:0000256" key="6">
    <source>
        <dbReference type="ARBA" id="ARBA00023065"/>
    </source>
</evidence>
<comment type="similarity">
    <text evidence="2">Belongs to the cation diffusion facilitator (CDF) transporter (TC 2.A.4) family. SLC30A subfamily.</text>
</comment>
<evidence type="ECO:0000259" key="9">
    <source>
        <dbReference type="Pfam" id="PF01545"/>
    </source>
</evidence>
<evidence type="ECO:0000256" key="1">
    <source>
        <dbReference type="ARBA" id="ARBA00004141"/>
    </source>
</evidence>
<keyword evidence="7 8" id="KW-0472">Membrane</keyword>
<dbReference type="InterPro" id="IPR027469">
    <property type="entry name" value="Cation_efflux_TMD_sf"/>
</dbReference>
<keyword evidence="5 8" id="KW-1133">Transmembrane helix</keyword>
<dbReference type="PANTHER" id="PTHR11562:SF17">
    <property type="entry name" value="RE54080P-RELATED"/>
    <property type="match status" value="1"/>
</dbReference>
<keyword evidence="6" id="KW-0406">Ion transport</keyword>
<evidence type="ECO:0000256" key="8">
    <source>
        <dbReference type="SAM" id="Phobius"/>
    </source>
</evidence>
<gene>
    <name evidence="11" type="ORF">V3M73_10775</name>
</gene>
<sequence length="313" mass="33899">MGGNHAHGQHAHSHAPAASLNERRLIVVVAIAWSLVAFQLVGALLTSSLALLFDTVHVFTDAVGVSVALAAVRLTRLPASSHHTWGFRRVEVLAAMFQAVILLGVGIVVLYEAIQRLANPAPIPGREILIFGVIGMLGNVIMIVVLMGGDRTNFNMRAAFLEVLNDALGSLAVIISALVIWQTGFYQADAIVAMLIGLLIIPRTIRLFHETAAVLLEATPRGLDLDDVRRHLEGQPHVLAVHDLHASQISSDLPVLTAHIVLKDECFTSGHSTEILKNLQTCVAEHFDVSIKHSTFQLEPEWLAADEQLRGLP</sequence>
<dbReference type="InterPro" id="IPR002524">
    <property type="entry name" value="Cation_efflux"/>
</dbReference>
<feature type="transmembrane region" description="Helical" evidence="8">
    <location>
        <begin position="159"/>
        <end position="179"/>
    </location>
</feature>
<feature type="domain" description="Cation efflux protein transmembrane" evidence="9">
    <location>
        <begin position="25"/>
        <end position="216"/>
    </location>
</feature>
<dbReference type="Proteomes" id="UP001555100">
    <property type="component" value="Unassembled WGS sequence"/>
</dbReference>
<reference evidence="11 12" key="1">
    <citation type="submission" date="2024-01" db="EMBL/GenBank/DDBJ databases">
        <title>Genomic analysis and antimicrobial resistance profiles of Trueperella pyogenes isolated from domestic and wild animals.</title>
        <authorList>
            <person name="Magossi G."/>
            <person name="Gzyl K.E."/>
            <person name="Holman D.B."/>
            <person name="Amat S."/>
        </authorList>
    </citation>
    <scope>NUCLEOTIDE SEQUENCE [LARGE SCALE GENOMIC DNA]</scope>
    <source>
        <strain evidence="11 12">1494</strain>
    </source>
</reference>
<feature type="transmembrane region" description="Helical" evidence="8">
    <location>
        <begin position="51"/>
        <end position="72"/>
    </location>
</feature>
<keyword evidence="3" id="KW-0813">Transport</keyword>
<evidence type="ECO:0000256" key="7">
    <source>
        <dbReference type="ARBA" id="ARBA00023136"/>
    </source>
</evidence>
<proteinExistence type="inferred from homology"/>
<dbReference type="NCBIfam" id="TIGR01297">
    <property type="entry name" value="CDF"/>
    <property type="match status" value="1"/>
</dbReference>
<dbReference type="InterPro" id="IPR036837">
    <property type="entry name" value="Cation_efflux_CTD_sf"/>
</dbReference>
<accession>A0ABV3NE52</accession>
<evidence type="ECO:0000256" key="5">
    <source>
        <dbReference type="ARBA" id="ARBA00022989"/>
    </source>
</evidence>
<dbReference type="SUPFAM" id="SSF161111">
    <property type="entry name" value="Cation efflux protein transmembrane domain-like"/>
    <property type="match status" value="1"/>
</dbReference>
<keyword evidence="4 8" id="KW-0812">Transmembrane</keyword>
<dbReference type="SUPFAM" id="SSF160240">
    <property type="entry name" value="Cation efflux protein cytoplasmic domain-like"/>
    <property type="match status" value="1"/>
</dbReference>
<dbReference type="EMBL" id="JBAGNM010000037">
    <property type="protein sequence ID" value="MEW6955499.1"/>
    <property type="molecule type" value="Genomic_DNA"/>
</dbReference>
<name>A0ABV3NE52_9ACTO</name>
<dbReference type="Pfam" id="PF16916">
    <property type="entry name" value="ZT_dimer"/>
    <property type="match status" value="1"/>
</dbReference>
<organism evidence="11 12">
    <name type="scientific">Trueperella pyogenes</name>
    <dbReference type="NCBI Taxonomy" id="1661"/>
    <lineage>
        <taxon>Bacteria</taxon>
        <taxon>Bacillati</taxon>
        <taxon>Actinomycetota</taxon>
        <taxon>Actinomycetes</taxon>
        <taxon>Actinomycetales</taxon>
        <taxon>Actinomycetaceae</taxon>
        <taxon>Trueperella</taxon>
    </lineage>
</organism>
<feature type="transmembrane region" description="Helical" evidence="8">
    <location>
        <begin position="128"/>
        <end position="147"/>
    </location>
</feature>
<dbReference type="PANTHER" id="PTHR11562">
    <property type="entry name" value="CATION EFFLUX PROTEIN/ ZINC TRANSPORTER"/>
    <property type="match status" value="1"/>
</dbReference>
<protein>
    <submittedName>
        <fullName evidence="11">Cation diffusion facilitator family transporter</fullName>
    </submittedName>
</protein>
<dbReference type="RefSeq" id="WP_367199235.1">
    <property type="nucleotide sequence ID" value="NZ_JBAGLV010000001.1"/>
</dbReference>
<comment type="subcellular location">
    <subcellularLocation>
        <location evidence="1">Membrane</location>
        <topology evidence="1">Multi-pass membrane protein</topology>
    </subcellularLocation>
</comment>
<evidence type="ECO:0000259" key="10">
    <source>
        <dbReference type="Pfam" id="PF16916"/>
    </source>
</evidence>
<evidence type="ECO:0000256" key="2">
    <source>
        <dbReference type="ARBA" id="ARBA00008873"/>
    </source>
</evidence>
<feature type="transmembrane region" description="Helical" evidence="8">
    <location>
        <begin position="185"/>
        <end position="201"/>
    </location>
</feature>
<evidence type="ECO:0000256" key="3">
    <source>
        <dbReference type="ARBA" id="ARBA00022448"/>
    </source>
</evidence>
<keyword evidence="12" id="KW-1185">Reference proteome</keyword>
<feature type="transmembrane region" description="Helical" evidence="8">
    <location>
        <begin position="25"/>
        <end position="45"/>
    </location>
</feature>
<dbReference type="Pfam" id="PF01545">
    <property type="entry name" value="Cation_efflux"/>
    <property type="match status" value="1"/>
</dbReference>
<evidence type="ECO:0000256" key="4">
    <source>
        <dbReference type="ARBA" id="ARBA00022692"/>
    </source>
</evidence>
<feature type="domain" description="Cation efflux protein cytoplasmic" evidence="10">
    <location>
        <begin position="220"/>
        <end position="301"/>
    </location>
</feature>